<comment type="caution">
    <text evidence="1">The sequence shown here is derived from an EMBL/GenBank/DDBJ whole genome shotgun (WGS) entry which is preliminary data.</text>
</comment>
<accession>A0A2W5SLA9</accession>
<name>A0A2W5SLA9_9BACT</name>
<organism evidence="1 2">
    <name type="scientific">Archangium gephyra</name>
    <dbReference type="NCBI Taxonomy" id="48"/>
    <lineage>
        <taxon>Bacteria</taxon>
        <taxon>Pseudomonadati</taxon>
        <taxon>Myxococcota</taxon>
        <taxon>Myxococcia</taxon>
        <taxon>Myxococcales</taxon>
        <taxon>Cystobacterineae</taxon>
        <taxon>Archangiaceae</taxon>
        <taxon>Archangium</taxon>
    </lineage>
</organism>
<proteinExistence type="predicted"/>
<sequence length="231" mass="25202">MPNFDEVLQSFYRSPNVAGALAAFDEVVNEANPLPAQLHAFALMAKVNDEFREALTKRSGPVARAVLVGVPPIPDGPPGPEELDLLWTAFFVTGDLAPVRRIIGVLDEPDLVRERVTAWLRAIGIGPEGGTEFMKYLPLFQRMAFPIVFSESRVDGPVDLDLSVAITARNGQLKFSELPFVLTQHEVIRIAAKSAAVWSLRAIAVQHERIATLCAQEATKPGGAARLLLNR</sequence>
<evidence type="ECO:0000313" key="1">
    <source>
        <dbReference type="EMBL" id="PZR03959.1"/>
    </source>
</evidence>
<reference evidence="1 2" key="1">
    <citation type="submission" date="2017-08" db="EMBL/GenBank/DDBJ databases">
        <title>Infants hospitalized years apart are colonized by the same room-sourced microbial strains.</title>
        <authorList>
            <person name="Brooks B."/>
            <person name="Olm M.R."/>
            <person name="Firek B.A."/>
            <person name="Baker R."/>
            <person name="Thomas B.C."/>
            <person name="Morowitz M.J."/>
            <person name="Banfield J.F."/>
        </authorList>
    </citation>
    <scope>NUCLEOTIDE SEQUENCE [LARGE SCALE GENOMIC DNA]</scope>
    <source>
        <strain evidence="1">S2_003_000_R2_14</strain>
    </source>
</reference>
<protein>
    <submittedName>
        <fullName evidence="1">Uncharacterized protein</fullName>
    </submittedName>
</protein>
<gene>
    <name evidence="1" type="ORF">DI536_35095</name>
</gene>
<dbReference type="AlphaFoldDB" id="A0A2W5SLA9"/>
<dbReference type="Proteomes" id="UP000249061">
    <property type="component" value="Unassembled WGS sequence"/>
</dbReference>
<evidence type="ECO:0000313" key="2">
    <source>
        <dbReference type="Proteomes" id="UP000249061"/>
    </source>
</evidence>
<dbReference type="EMBL" id="QFQP01000067">
    <property type="protein sequence ID" value="PZR03959.1"/>
    <property type="molecule type" value="Genomic_DNA"/>
</dbReference>